<dbReference type="Pfam" id="PF05721">
    <property type="entry name" value="PhyH"/>
    <property type="match status" value="1"/>
</dbReference>
<comment type="similarity">
    <text evidence="2">Belongs to the PhyH family.</text>
</comment>
<evidence type="ECO:0000256" key="2">
    <source>
        <dbReference type="ARBA" id="ARBA00005830"/>
    </source>
</evidence>
<name>A0A8H7WFQ0_9HELO</name>
<comment type="caution">
    <text evidence="3">The sequence shown here is derived from an EMBL/GenBank/DDBJ whole genome shotgun (WGS) entry which is preliminary data.</text>
</comment>
<dbReference type="AlphaFoldDB" id="A0A8H7WFQ0"/>
<dbReference type="GO" id="GO:0046872">
    <property type="term" value="F:metal ion binding"/>
    <property type="evidence" value="ECO:0007669"/>
    <property type="project" value="UniProtKB-ARBA"/>
</dbReference>
<proteinExistence type="inferred from homology"/>
<evidence type="ECO:0008006" key="5">
    <source>
        <dbReference type="Google" id="ProtNLM"/>
    </source>
</evidence>
<dbReference type="Proteomes" id="UP000664132">
    <property type="component" value="Unassembled WGS sequence"/>
</dbReference>
<keyword evidence="4" id="KW-1185">Reference proteome</keyword>
<dbReference type="Gene3D" id="2.60.120.620">
    <property type="entry name" value="q2cbj1_9rhob like domain"/>
    <property type="match status" value="1"/>
</dbReference>
<sequence>MVFTLTQEQVDQYNSQGFLVVRAAEHGLVTGKDLQLWAGQVHAWPKEKGKWMPYDEINVNGERQLMRTEKFVDYHPAFDGLLRGDAIAEVLGRLAGVPMSLFKDKINYKSAWGNGFAAHLDAPAYDHIGEIEHLTANLAVDPATAENGCLQVVPGSHKMDVHFLTGGQIHPDWEHAHEWISVPLEPADILFFGSHLAHRSGPNKTPKPRAMVYATYAATAEGNLRDKYYEHRRATFPPDHEREPGMVMDWERYGFAAPFAGSRPDVAV</sequence>
<protein>
    <recommendedName>
        <fullName evidence="5">Phytanoyl-CoA dioxygenase</fullName>
    </recommendedName>
</protein>
<dbReference type="EMBL" id="JAFJYH010000027">
    <property type="protein sequence ID" value="KAG4423964.1"/>
    <property type="molecule type" value="Genomic_DNA"/>
</dbReference>
<evidence type="ECO:0000313" key="4">
    <source>
        <dbReference type="Proteomes" id="UP000664132"/>
    </source>
</evidence>
<dbReference type="GO" id="GO:0016491">
    <property type="term" value="F:oxidoreductase activity"/>
    <property type="evidence" value="ECO:0007669"/>
    <property type="project" value="UniProtKB-ARBA"/>
</dbReference>
<dbReference type="PANTHER" id="PTHR20883">
    <property type="entry name" value="PHYTANOYL-COA DIOXYGENASE DOMAIN CONTAINING 1"/>
    <property type="match status" value="1"/>
</dbReference>
<accession>A0A8H7WFQ0</accession>
<reference evidence="3" key="1">
    <citation type="submission" date="2021-02" db="EMBL/GenBank/DDBJ databases">
        <title>Genome sequence Cadophora malorum strain M34.</title>
        <authorList>
            <person name="Stefanovic E."/>
            <person name="Vu D."/>
            <person name="Scully C."/>
            <person name="Dijksterhuis J."/>
            <person name="Roader J."/>
            <person name="Houbraken J."/>
        </authorList>
    </citation>
    <scope>NUCLEOTIDE SEQUENCE</scope>
    <source>
        <strain evidence="3">M34</strain>
    </source>
</reference>
<evidence type="ECO:0000256" key="1">
    <source>
        <dbReference type="ARBA" id="ARBA00001962"/>
    </source>
</evidence>
<gene>
    <name evidence="3" type="ORF">IFR04_002959</name>
</gene>
<organism evidence="3 4">
    <name type="scientific">Cadophora malorum</name>
    <dbReference type="NCBI Taxonomy" id="108018"/>
    <lineage>
        <taxon>Eukaryota</taxon>
        <taxon>Fungi</taxon>
        <taxon>Dikarya</taxon>
        <taxon>Ascomycota</taxon>
        <taxon>Pezizomycotina</taxon>
        <taxon>Leotiomycetes</taxon>
        <taxon>Helotiales</taxon>
        <taxon>Ploettnerulaceae</taxon>
        <taxon>Cadophora</taxon>
    </lineage>
</organism>
<evidence type="ECO:0000313" key="3">
    <source>
        <dbReference type="EMBL" id="KAG4423964.1"/>
    </source>
</evidence>
<comment type="cofactor">
    <cofactor evidence="1">
        <name>Fe cation</name>
        <dbReference type="ChEBI" id="CHEBI:24875"/>
    </cofactor>
</comment>
<dbReference type="InterPro" id="IPR008775">
    <property type="entry name" value="Phytyl_CoA_dOase-like"/>
</dbReference>
<dbReference type="OrthoDB" id="445007at2759"/>
<dbReference type="PANTHER" id="PTHR20883:SF48">
    <property type="entry name" value="ECTOINE DIOXYGENASE"/>
    <property type="match status" value="1"/>
</dbReference>
<dbReference type="SUPFAM" id="SSF51197">
    <property type="entry name" value="Clavaminate synthase-like"/>
    <property type="match status" value="1"/>
</dbReference>